<evidence type="ECO:0000313" key="1">
    <source>
        <dbReference type="EMBL" id="KNZ58033.1"/>
    </source>
</evidence>
<dbReference type="VEuPathDB" id="FungiDB:VP01_2010g5"/>
<organism evidence="1 2">
    <name type="scientific">Puccinia sorghi</name>
    <dbReference type="NCBI Taxonomy" id="27349"/>
    <lineage>
        <taxon>Eukaryota</taxon>
        <taxon>Fungi</taxon>
        <taxon>Dikarya</taxon>
        <taxon>Basidiomycota</taxon>
        <taxon>Pucciniomycotina</taxon>
        <taxon>Pucciniomycetes</taxon>
        <taxon>Pucciniales</taxon>
        <taxon>Pucciniaceae</taxon>
        <taxon>Puccinia</taxon>
    </lineage>
</organism>
<proteinExistence type="predicted"/>
<reference evidence="1 2" key="1">
    <citation type="submission" date="2015-08" db="EMBL/GenBank/DDBJ databases">
        <title>Next Generation Sequencing and Analysis of the Genome of Puccinia sorghi L Schw, the Causal Agent of Maize Common Rust.</title>
        <authorList>
            <person name="Rochi L."/>
            <person name="Burguener G."/>
            <person name="Darino M."/>
            <person name="Turjanski A."/>
            <person name="Kreff E."/>
            <person name="Dieguez M.J."/>
            <person name="Sacco F."/>
        </authorList>
    </citation>
    <scope>NUCLEOTIDE SEQUENCE [LARGE SCALE GENOMIC DNA]</scope>
    <source>
        <strain evidence="1 2">RO10H11247</strain>
    </source>
</reference>
<accession>A0A0L6VBA7</accession>
<dbReference type="EMBL" id="LAVV01006850">
    <property type="protein sequence ID" value="KNZ58033.1"/>
    <property type="molecule type" value="Genomic_DNA"/>
</dbReference>
<dbReference type="AlphaFoldDB" id="A0A0L6VBA7"/>
<keyword evidence="2" id="KW-1185">Reference proteome</keyword>
<dbReference type="STRING" id="27349.A0A0L6VBA7"/>
<comment type="caution">
    <text evidence="1">The sequence shown here is derived from an EMBL/GenBank/DDBJ whole genome shotgun (WGS) entry which is preliminary data.</text>
</comment>
<protein>
    <submittedName>
        <fullName evidence="1">Uncharacterized protein</fullName>
    </submittedName>
</protein>
<sequence length="168" mass="18346">MVVHENYPLGDPNAEQKTFVTVYKPNSFSSGVPLAKRDSTPSTSPIIGTRVDLTPSECTSQACYPGEHQFLIVGPQPPGLNLRVFLLARVLPSTRYVTFQKDCQVIVAAQLYNSTGSLTAAPVILTFLVALYDELYGQYNWASLGKVMLGLIKKCKMSQGISIGLFEV</sequence>
<name>A0A0L6VBA7_9BASI</name>
<gene>
    <name evidence="1" type="ORF">VP01_2010g5</name>
</gene>
<dbReference type="Proteomes" id="UP000037035">
    <property type="component" value="Unassembled WGS sequence"/>
</dbReference>
<evidence type="ECO:0000313" key="2">
    <source>
        <dbReference type="Proteomes" id="UP000037035"/>
    </source>
</evidence>